<keyword evidence="2" id="KW-0732">Signal</keyword>
<evidence type="ECO:0000313" key="4">
    <source>
        <dbReference type="Proteomes" id="UP000325579"/>
    </source>
</evidence>
<evidence type="ECO:0000256" key="2">
    <source>
        <dbReference type="SAM" id="SignalP"/>
    </source>
</evidence>
<gene>
    <name evidence="3" type="ORF">BDV37DRAFT_266759</name>
</gene>
<reference evidence="3 4" key="1">
    <citation type="submission" date="2019-04" db="EMBL/GenBank/DDBJ databases">
        <authorList>
            <consortium name="DOE Joint Genome Institute"/>
            <person name="Mondo S."/>
            <person name="Kjaerbolling I."/>
            <person name="Vesth T."/>
            <person name="Frisvad J.C."/>
            <person name="Nybo J.L."/>
            <person name="Theobald S."/>
            <person name="Kildgaard S."/>
            <person name="Isbrandt T."/>
            <person name="Kuo A."/>
            <person name="Sato A."/>
            <person name="Lyhne E.K."/>
            <person name="Kogle M.E."/>
            <person name="Wiebenga A."/>
            <person name="Kun R.S."/>
            <person name="Lubbers R.J."/>
            <person name="Makela M.R."/>
            <person name="Barry K."/>
            <person name="Chovatia M."/>
            <person name="Clum A."/>
            <person name="Daum C."/>
            <person name="Haridas S."/>
            <person name="He G."/>
            <person name="LaButti K."/>
            <person name="Lipzen A."/>
            <person name="Riley R."/>
            <person name="Salamov A."/>
            <person name="Simmons B.A."/>
            <person name="Magnuson J.K."/>
            <person name="Henrissat B."/>
            <person name="Mortensen U.H."/>
            <person name="Larsen T.O."/>
            <person name="Devries R.P."/>
            <person name="Grigoriev I.V."/>
            <person name="Machida M."/>
            <person name="Baker S.E."/>
            <person name="Andersen M.R."/>
            <person name="Cantor M.N."/>
            <person name="Hua S.X."/>
        </authorList>
    </citation>
    <scope>NUCLEOTIDE SEQUENCE [LARGE SCALE GENOMIC DNA]</scope>
    <source>
        <strain evidence="3 4">CBS 119388</strain>
    </source>
</reference>
<accession>A0A5N7CSX3</accession>
<dbReference type="AlphaFoldDB" id="A0A5N7CSX3"/>
<organism evidence="3 4">
    <name type="scientific">Aspergillus pseudonomiae</name>
    <dbReference type="NCBI Taxonomy" id="1506151"/>
    <lineage>
        <taxon>Eukaryota</taxon>
        <taxon>Fungi</taxon>
        <taxon>Dikarya</taxon>
        <taxon>Ascomycota</taxon>
        <taxon>Pezizomycotina</taxon>
        <taxon>Eurotiomycetes</taxon>
        <taxon>Eurotiomycetidae</taxon>
        <taxon>Eurotiales</taxon>
        <taxon>Aspergillaceae</taxon>
        <taxon>Aspergillus</taxon>
        <taxon>Aspergillus subgen. Circumdati</taxon>
    </lineage>
</organism>
<proteinExistence type="predicted"/>
<feature type="chain" id="PRO_5024829849" description="Secreted protein" evidence="2">
    <location>
        <begin position="28"/>
        <end position="110"/>
    </location>
</feature>
<keyword evidence="4" id="KW-1185">Reference proteome</keyword>
<sequence>MYGFPWWRHNTCTVLVSALPYTAGTKSQPCMMLNCSIIVSSSSIQCITGQCHDRNTYVHRARRSDTCMSTMYVPTQSRYLVTRGFPGSISGPHSEENWRPWPSPEYRTRE</sequence>
<name>A0A5N7CSX3_9EURO</name>
<feature type="region of interest" description="Disordered" evidence="1">
    <location>
        <begin position="88"/>
        <end position="110"/>
    </location>
</feature>
<dbReference type="RefSeq" id="XP_031934368.1">
    <property type="nucleotide sequence ID" value="XM_032083952.1"/>
</dbReference>
<evidence type="ECO:0008006" key="5">
    <source>
        <dbReference type="Google" id="ProtNLM"/>
    </source>
</evidence>
<feature type="signal peptide" evidence="2">
    <location>
        <begin position="1"/>
        <end position="27"/>
    </location>
</feature>
<evidence type="ECO:0000313" key="3">
    <source>
        <dbReference type="EMBL" id="KAE8397049.1"/>
    </source>
</evidence>
<dbReference type="Proteomes" id="UP000325579">
    <property type="component" value="Unassembled WGS sequence"/>
</dbReference>
<protein>
    <recommendedName>
        <fullName evidence="5">Secreted protein</fullName>
    </recommendedName>
</protein>
<evidence type="ECO:0000256" key="1">
    <source>
        <dbReference type="SAM" id="MobiDB-lite"/>
    </source>
</evidence>
<dbReference type="EMBL" id="ML736927">
    <property type="protein sequence ID" value="KAE8397049.1"/>
    <property type="molecule type" value="Genomic_DNA"/>
</dbReference>
<dbReference type="GeneID" id="43668643"/>